<feature type="transmembrane region" description="Helical" evidence="1">
    <location>
        <begin position="262"/>
        <end position="284"/>
    </location>
</feature>
<evidence type="ECO:0000256" key="1">
    <source>
        <dbReference type="SAM" id="Phobius"/>
    </source>
</evidence>
<feature type="transmembrane region" description="Helical" evidence="1">
    <location>
        <begin position="219"/>
        <end position="242"/>
    </location>
</feature>
<accession>A0ABY8FMT2</accession>
<dbReference type="PANTHER" id="PTHR34219:SF6">
    <property type="entry name" value="BLR3280 PROTEIN"/>
    <property type="match status" value="1"/>
</dbReference>
<dbReference type="PANTHER" id="PTHR34219">
    <property type="entry name" value="IRON-REGULATED INNER MEMBRANE PROTEIN-RELATED"/>
    <property type="match status" value="1"/>
</dbReference>
<feature type="transmembrane region" description="Helical" evidence="1">
    <location>
        <begin position="473"/>
        <end position="490"/>
    </location>
</feature>
<keyword evidence="1" id="KW-0472">Membrane</keyword>
<dbReference type="SUPFAM" id="SSF110296">
    <property type="entry name" value="Oligoxyloglucan reducing end-specific cellobiohydrolase"/>
    <property type="match status" value="1"/>
</dbReference>
<evidence type="ECO:0000313" key="2">
    <source>
        <dbReference type="EMBL" id="WFL76331.1"/>
    </source>
</evidence>
<keyword evidence="3" id="KW-1185">Reference proteome</keyword>
<organism evidence="2 3">
    <name type="scientific">Altererythrobacter arenosus</name>
    <dbReference type="NCBI Taxonomy" id="3032592"/>
    <lineage>
        <taxon>Bacteria</taxon>
        <taxon>Pseudomonadati</taxon>
        <taxon>Pseudomonadota</taxon>
        <taxon>Alphaproteobacteria</taxon>
        <taxon>Sphingomonadales</taxon>
        <taxon>Erythrobacteraceae</taxon>
        <taxon>Altererythrobacter</taxon>
    </lineage>
</organism>
<evidence type="ECO:0000313" key="3">
    <source>
        <dbReference type="Proteomes" id="UP001215827"/>
    </source>
</evidence>
<proteinExistence type="predicted"/>
<keyword evidence="1" id="KW-0812">Transmembrane</keyword>
<dbReference type="RefSeq" id="WP_278015097.1">
    <property type="nucleotide sequence ID" value="NZ_CP121106.1"/>
</dbReference>
<gene>
    <name evidence="2" type="ORF">P7228_10005</name>
</gene>
<dbReference type="EMBL" id="CP121106">
    <property type="protein sequence ID" value="WFL76331.1"/>
    <property type="molecule type" value="Genomic_DNA"/>
</dbReference>
<reference evidence="2 3" key="1">
    <citation type="submission" date="2023-03" db="EMBL/GenBank/DDBJ databases">
        <title>Altererythrobacter sp. CAU 1644 isolated from sand.</title>
        <authorList>
            <person name="Kim W."/>
        </authorList>
    </citation>
    <scope>NUCLEOTIDE SEQUENCE [LARGE SCALE GENOMIC DNA]</scope>
    <source>
        <strain evidence="2 3">CAU 1644</strain>
    </source>
</reference>
<keyword evidence="1" id="KW-1133">Transmembrane helix</keyword>
<sequence>MSMVSARTYRFLRPIHKYAGLLAALWLLVMGITGVMLDHHEWRWLNQNSVPAEWTSERVGRLVPGTVIRHIAVEDQRIFGASERGAWFSDDGKSWSPVDFEGISGQPQTNGIAQLGEGFAGAYLATDDGIWRLGPDGRSATRAGLEGRHLTALSEGHGDGTLLAVEEKSALVAYDLASERAREIDISANVSGLSPTMPLHRFVMDIHFGRALLPGNWSIWLNDLGGVALAVLSITGIGYWYITRRGRRRGMTMKTQRGIMRWMFRGHAPVIGLLGLIPILYISLSAFPMNHIYGFLDWAQGREISRASLPAAYQAVTFDHEIDGAVAWPDDPDRISLATRFGVLETRDGGKSWASDISIPLEPGAPGANLFRIGDTVFAAFGGGDNFARTSGSDEWQPLAGTTRALTGGARDGEALYLKNSQAIYRGDSLSAEFADTGIDFASAAPGTPLFLYIVDIHVGLIFHDEFKWANDLFAALALLLALSGPVMWLRRKWI</sequence>
<dbReference type="InterPro" id="IPR005625">
    <property type="entry name" value="PepSY-ass_TM"/>
</dbReference>
<dbReference type="Pfam" id="PF03929">
    <property type="entry name" value="PepSY_TM"/>
    <property type="match status" value="1"/>
</dbReference>
<name>A0ABY8FMT2_9SPHN</name>
<dbReference type="Proteomes" id="UP001215827">
    <property type="component" value="Chromosome"/>
</dbReference>
<protein>
    <submittedName>
        <fullName evidence="2">PepSY domain-containing protein</fullName>
    </submittedName>
</protein>